<dbReference type="Gene3D" id="2.70.150.10">
    <property type="entry name" value="Calcium-transporting ATPase, cytoplasmic transduction domain A"/>
    <property type="match status" value="1"/>
</dbReference>
<dbReference type="GO" id="GO:0030007">
    <property type="term" value="P:intracellular potassium ion homeostasis"/>
    <property type="evidence" value="ECO:0007669"/>
    <property type="project" value="TreeGrafter"/>
</dbReference>
<dbReference type="InterPro" id="IPR018303">
    <property type="entry name" value="ATPase_P-typ_P_site"/>
</dbReference>
<dbReference type="GO" id="GO:0016887">
    <property type="term" value="F:ATP hydrolysis activity"/>
    <property type="evidence" value="ECO:0007669"/>
    <property type="project" value="InterPro"/>
</dbReference>
<dbReference type="SMART" id="SM00831">
    <property type="entry name" value="Cation_ATPase_N"/>
    <property type="match status" value="1"/>
</dbReference>
<dbReference type="InterPro" id="IPR036412">
    <property type="entry name" value="HAD-like_sf"/>
</dbReference>
<dbReference type="InterPro" id="IPR023298">
    <property type="entry name" value="ATPase_P-typ_TM_dom_sf"/>
</dbReference>
<dbReference type="SUPFAM" id="SSF81665">
    <property type="entry name" value="Calcium ATPase, transmembrane domain M"/>
    <property type="match status" value="1"/>
</dbReference>
<dbReference type="Gene3D" id="1.20.1110.10">
    <property type="entry name" value="Calcium-transporting ATPase, transmembrane domain"/>
    <property type="match status" value="2"/>
</dbReference>
<proteinExistence type="predicted"/>
<dbReference type="PANTHER" id="PTHR43294">
    <property type="entry name" value="SODIUM/POTASSIUM-TRANSPORTING ATPASE SUBUNIT ALPHA"/>
    <property type="match status" value="1"/>
</dbReference>
<keyword evidence="6" id="KW-1278">Translocase</keyword>
<evidence type="ECO:0000256" key="3">
    <source>
        <dbReference type="ARBA" id="ARBA00022692"/>
    </source>
</evidence>
<dbReference type="EMBL" id="KV918974">
    <property type="protein sequence ID" value="OSX73888.1"/>
    <property type="molecule type" value="Genomic_DNA"/>
</dbReference>
<keyword evidence="3 10" id="KW-0812">Transmembrane</keyword>
<dbReference type="InterPro" id="IPR023299">
    <property type="entry name" value="ATPase_P-typ_cyto_dom_N"/>
</dbReference>
<evidence type="ECO:0000256" key="10">
    <source>
        <dbReference type="SAM" id="Phobius"/>
    </source>
</evidence>
<evidence type="ECO:0000256" key="9">
    <source>
        <dbReference type="SAM" id="MobiDB-lite"/>
    </source>
</evidence>
<dbReference type="SUPFAM" id="SSF81653">
    <property type="entry name" value="Calcium ATPase, transduction domain A"/>
    <property type="match status" value="1"/>
</dbReference>
<feature type="region of interest" description="Disordered" evidence="9">
    <location>
        <begin position="1039"/>
        <end position="1062"/>
    </location>
</feature>
<dbReference type="GO" id="GO:0006883">
    <property type="term" value="P:intracellular sodium ion homeostasis"/>
    <property type="evidence" value="ECO:0007669"/>
    <property type="project" value="TreeGrafter"/>
</dbReference>
<dbReference type="InterPro" id="IPR023214">
    <property type="entry name" value="HAD_sf"/>
</dbReference>
<dbReference type="InterPro" id="IPR050510">
    <property type="entry name" value="Cation_transp_ATPase_P-type"/>
</dbReference>
<organism evidence="12 13">
    <name type="scientific">Porphyra umbilicalis</name>
    <name type="common">Purple laver</name>
    <name type="synonym">Red alga</name>
    <dbReference type="NCBI Taxonomy" id="2786"/>
    <lineage>
        <taxon>Eukaryota</taxon>
        <taxon>Rhodophyta</taxon>
        <taxon>Bangiophyceae</taxon>
        <taxon>Bangiales</taxon>
        <taxon>Bangiaceae</taxon>
        <taxon>Porphyra</taxon>
    </lineage>
</organism>
<dbReference type="GO" id="GO:0005391">
    <property type="term" value="F:P-type sodium:potassium-exchanging transporter activity"/>
    <property type="evidence" value="ECO:0007669"/>
    <property type="project" value="TreeGrafter"/>
</dbReference>
<dbReference type="PROSITE" id="PS00154">
    <property type="entry name" value="ATPASE_E1_E2"/>
    <property type="match status" value="1"/>
</dbReference>
<evidence type="ECO:0000256" key="8">
    <source>
        <dbReference type="ARBA" id="ARBA00023136"/>
    </source>
</evidence>
<evidence type="ECO:0000256" key="4">
    <source>
        <dbReference type="ARBA" id="ARBA00022741"/>
    </source>
</evidence>
<evidence type="ECO:0000313" key="13">
    <source>
        <dbReference type="Proteomes" id="UP000218209"/>
    </source>
</evidence>
<dbReference type="GO" id="GO:1902600">
    <property type="term" value="P:proton transmembrane transport"/>
    <property type="evidence" value="ECO:0007669"/>
    <property type="project" value="TreeGrafter"/>
</dbReference>
<evidence type="ECO:0000256" key="6">
    <source>
        <dbReference type="ARBA" id="ARBA00022967"/>
    </source>
</evidence>
<dbReference type="Pfam" id="PF00122">
    <property type="entry name" value="E1-E2_ATPase"/>
    <property type="match status" value="1"/>
</dbReference>
<feature type="transmembrane region" description="Helical" evidence="10">
    <location>
        <begin position="1179"/>
        <end position="1201"/>
    </location>
</feature>
<dbReference type="Gene3D" id="3.40.1110.10">
    <property type="entry name" value="Calcium-transporting ATPase, cytoplasmic domain N"/>
    <property type="match status" value="1"/>
</dbReference>
<dbReference type="InterPro" id="IPR008250">
    <property type="entry name" value="ATPase_P-typ_transduc_dom_A_sf"/>
</dbReference>
<dbReference type="NCBIfam" id="TIGR01494">
    <property type="entry name" value="ATPase_P-type"/>
    <property type="match status" value="2"/>
</dbReference>
<dbReference type="Proteomes" id="UP000218209">
    <property type="component" value="Unassembled WGS sequence"/>
</dbReference>
<feature type="transmembrane region" description="Helical" evidence="10">
    <location>
        <begin position="863"/>
        <end position="884"/>
    </location>
</feature>
<dbReference type="PANTHER" id="PTHR43294:SF21">
    <property type="entry name" value="CATION TRANSPORTING ATPASE"/>
    <property type="match status" value="1"/>
</dbReference>
<keyword evidence="4" id="KW-0547">Nucleotide-binding</keyword>
<dbReference type="SFLD" id="SFLDF00027">
    <property type="entry name" value="p-type_atpase"/>
    <property type="match status" value="1"/>
</dbReference>
<dbReference type="GO" id="GO:1990573">
    <property type="term" value="P:potassium ion import across plasma membrane"/>
    <property type="evidence" value="ECO:0007669"/>
    <property type="project" value="TreeGrafter"/>
</dbReference>
<keyword evidence="8 10" id="KW-0472">Membrane</keyword>
<dbReference type="Gene3D" id="3.40.50.1000">
    <property type="entry name" value="HAD superfamily/HAD-like"/>
    <property type="match status" value="1"/>
</dbReference>
<dbReference type="Pfam" id="PF00690">
    <property type="entry name" value="Cation_ATPase_N"/>
    <property type="match status" value="1"/>
</dbReference>
<sequence length="1270" mass="130124">MEAPASPPPPPPWWEHTVAQAELEHRLHTDVATGLSSAEAAVRLAKAGPNTLTPAPRPPWYAALLAHFSDFFSLLLLAAAGLCVLSWALEHGHGALNAGEEGDLVSSDVDLYLAAFLVSVVVATSVFGWMQSARSESLLRSFENVLPPMAVALRDGAARSVAAKDLVVGDVVVVKAGDKLPADVRLVTVGGGFAVDNSPLTGESEPQPRSAAPVAVGAGGGQEGDALEAPNLAFFGTLAVDGGATAVVVRTGDGTLLGQIAALTSGAGAAVPLTALQRDMDSFVFAVATASIALGAVFFVVGMVVGVSLLTNIVLSIGMVVANVPEGLIATVTVSLTASARRMAGRCVVVKRLEAVEVLGGATVIASDKTGTLTANCMRVGHVRTGVTAGDGGPGGGAGTPAVTHDGVAVDVLSDDALAAYASAVAPSSPVPATTSALLTGAAVCSTAVFDYDDGGGGATVGGVQERRVLGDASEAALLRFVDSVMDVTAARATFPTLAAVPFSSAHKYMVTVHPQAGGSSLRVFMKGAPERVLARCTAAVRGDTGGATVETAPLTEAGRSQVAAAVERMAAAGERVLGFAVRDLSPQEAGRIFPSHGGGVDFRTLARAGAAVEVDADGIPVEGLAWVGAVGLLDPPRPAVPHAVSRCRRAGIRVVMVTGDHAGTAESIARAVGIISDDATGIRGAGQPALGEAASGGAGGGGGGGGSGGGGGIGLERGDESDVENGLVTAASGPRRWAVYTGSDVAAMTSEAAWDEALGHEQLVFARTSPAQKLTIVQALQARGHIVAVTGDGVNDAPALRAANVGVAMGLAGSDVSRDAADIVLLDDNFASIVNGIEEGRLIWDNLRASIAYTLTSNVPQLVPFLLLAILGLPLPITTILVLCIDLGTDIFPAIALAYEPAEGDLMARPPRPSGAGADPLVNRRLLCWSLAQIGIMQSVAGLYAYFVVFNDYGLSPSLLLGLARGGHFAAASPASQRWLVAERERPTGRSFDRSWFTAAPSASGRRSPYALYFASIPPSAGLIPQVDEQYGRLRPLAANASSPARPPAKGDGAPPRTTNPQFNNMVKVVALVTKRLPCRSYSCTLPAGNTTVSLNEPRCLTSQTLSLDGALTGRYNLAVRPGDGVGRGCFDLWSPPEQKATLQHAQAAYFIAVVLAQVACLLACKTRSATLFRRGGFANRAVNVALVAEALIALSLIYWPALQHGLGTAPLLWVHLLLGLPFVKLILLYDEGRKAAVRVGERVEARGCGPARGWVERVGLWTKRMTVA</sequence>
<gene>
    <name evidence="12" type="ORF">BU14_0322s0022</name>
</gene>
<keyword evidence="13" id="KW-1185">Reference proteome</keyword>
<dbReference type="InterPro" id="IPR004014">
    <property type="entry name" value="ATPase_P-typ_cation-transptr_N"/>
</dbReference>
<dbReference type="GO" id="GO:0005524">
    <property type="term" value="F:ATP binding"/>
    <property type="evidence" value="ECO:0007669"/>
    <property type="project" value="UniProtKB-KW"/>
</dbReference>
<reference evidence="12 13" key="1">
    <citation type="submission" date="2017-03" db="EMBL/GenBank/DDBJ databases">
        <title>WGS assembly of Porphyra umbilicalis.</title>
        <authorList>
            <person name="Brawley S.H."/>
            <person name="Blouin N.A."/>
            <person name="Ficko-Blean E."/>
            <person name="Wheeler G.L."/>
            <person name="Lohr M."/>
            <person name="Goodson H.V."/>
            <person name="Jenkins J.W."/>
            <person name="Blaby-Haas C.E."/>
            <person name="Helliwell K.E."/>
            <person name="Chan C."/>
            <person name="Marriage T."/>
            <person name="Bhattacharya D."/>
            <person name="Klein A.S."/>
            <person name="Badis Y."/>
            <person name="Brodie J."/>
            <person name="Cao Y."/>
            <person name="Collen J."/>
            <person name="Dittami S.M."/>
            <person name="Gachon C.M."/>
            <person name="Green B.R."/>
            <person name="Karpowicz S."/>
            <person name="Kim J.W."/>
            <person name="Kudahl U."/>
            <person name="Lin S."/>
            <person name="Michel G."/>
            <person name="Mittag M."/>
            <person name="Olson B.J."/>
            <person name="Pangilinan J."/>
            <person name="Peng Y."/>
            <person name="Qiu H."/>
            <person name="Shu S."/>
            <person name="Singer J.T."/>
            <person name="Smith A.G."/>
            <person name="Sprecher B.N."/>
            <person name="Wagner V."/>
            <person name="Wang W."/>
            <person name="Wang Z.-Y."/>
            <person name="Yan J."/>
            <person name="Yarish C."/>
            <person name="Zoeuner-Riek S."/>
            <person name="Zhuang Y."/>
            <person name="Zou Y."/>
            <person name="Lindquist E.A."/>
            <person name="Grimwood J."/>
            <person name="Barry K."/>
            <person name="Rokhsar D.S."/>
            <person name="Schmutz J."/>
            <person name="Stiller J.W."/>
            <person name="Grossman A.R."/>
            <person name="Prochnik S.E."/>
        </authorList>
    </citation>
    <scope>NUCLEOTIDE SEQUENCE [LARGE SCALE GENOMIC DNA]</scope>
    <source>
        <strain evidence="12">4086291</strain>
    </source>
</reference>
<dbReference type="GO" id="GO:0005886">
    <property type="term" value="C:plasma membrane"/>
    <property type="evidence" value="ECO:0007669"/>
    <property type="project" value="UniProtKB-SubCell"/>
</dbReference>
<feature type="region of interest" description="Disordered" evidence="9">
    <location>
        <begin position="694"/>
        <end position="721"/>
    </location>
</feature>
<feature type="transmembrane region" description="Helical" evidence="10">
    <location>
        <begin position="283"/>
        <end position="307"/>
    </location>
</feature>
<protein>
    <recommendedName>
        <fullName evidence="11">Cation-transporting P-type ATPase N-terminal domain-containing protein</fullName>
    </recommendedName>
</protein>
<name>A0A1X6NZ49_PORUM</name>
<keyword evidence="5" id="KW-0067">ATP-binding</keyword>
<feature type="domain" description="Cation-transporting P-type ATPase N-terminal" evidence="11">
    <location>
        <begin position="12"/>
        <end position="88"/>
    </location>
</feature>
<dbReference type="Pfam" id="PF13246">
    <property type="entry name" value="Cation_ATPase"/>
    <property type="match status" value="1"/>
</dbReference>
<dbReference type="SUPFAM" id="SSF81660">
    <property type="entry name" value="Metal cation-transporting ATPase, ATP-binding domain N"/>
    <property type="match status" value="1"/>
</dbReference>
<dbReference type="InterPro" id="IPR044492">
    <property type="entry name" value="P_typ_ATPase_HD_dom"/>
</dbReference>
<feature type="compositionally biased region" description="Gly residues" evidence="9">
    <location>
        <begin position="695"/>
        <end position="716"/>
    </location>
</feature>
<evidence type="ECO:0000256" key="1">
    <source>
        <dbReference type="ARBA" id="ARBA00004651"/>
    </source>
</evidence>
<accession>A0A1X6NZ49</accession>
<feature type="transmembrane region" description="Helical" evidence="10">
    <location>
        <begin position="1213"/>
        <end position="1231"/>
    </location>
</feature>
<dbReference type="InterPro" id="IPR059000">
    <property type="entry name" value="ATPase_P-type_domA"/>
</dbReference>
<dbReference type="SUPFAM" id="SSF56784">
    <property type="entry name" value="HAD-like"/>
    <property type="match status" value="1"/>
</dbReference>
<dbReference type="InterPro" id="IPR006068">
    <property type="entry name" value="ATPase_P-typ_cation-transptr_C"/>
</dbReference>
<dbReference type="AlphaFoldDB" id="A0A1X6NZ49"/>
<feature type="transmembrane region" description="Helical" evidence="10">
    <location>
        <begin position="109"/>
        <end position="130"/>
    </location>
</feature>
<evidence type="ECO:0000313" key="12">
    <source>
        <dbReference type="EMBL" id="OSX73888.1"/>
    </source>
</evidence>
<evidence type="ECO:0000256" key="2">
    <source>
        <dbReference type="ARBA" id="ARBA00022475"/>
    </source>
</evidence>
<comment type="subcellular location">
    <subcellularLocation>
        <location evidence="1">Cell membrane</location>
        <topology evidence="1">Multi-pass membrane protein</topology>
    </subcellularLocation>
</comment>
<dbReference type="Pfam" id="PF00702">
    <property type="entry name" value="Hydrolase"/>
    <property type="match status" value="1"/>
</dbReference>
<dbReference type="FunFam" id="1.20.1110.10:FF:000095">
    <property type="entry name" value="Sodium/potassium-transporting ATPase subunit alpha-1"/>
    <property type="match status" value="1"/>
</dbReference>
<dbReference type="SFLD" id="SFLDS00003">
    <property type="entry name" value="Haloacid_Dehalogenase"/>
    <property type="match status" value="1"/>
</dbReference>
<evidence type="ECO:0000256" key="7">
    <source>
        <dbReference type="ARBA" id="ARBA00022989"/>
    </source>
</evidence>
<keyword evidence="2" id="KW-1003">Cell membrane</keyword>
<dbReference type="InterPro" id="IPR001757">
    <property type="entry name" value="P_typ_ATPase"/>
</dbReference>
<feature type="transmembrane region" description="Helical" evidence="10">
    <location>
        <begin position="71"/>
        <end position="89"/>
    </location>
</feature>
<evidence type="ECO:0000256" key="5">
    <source>
        <dbReference type="ARBA" id="ARBA00022840"/>
    </source>
</evidence>
<keyword evidence="7 10" id="KW-1133">Transmembrane helix</keyword>
<dbReference type="Pfam" id="PF00689">
    <property type="entry name" value="Cation_ATPase_C"/>
    <property type="match status" value="2"/>
</dbReference>
<dbReference type="OrthoDB" id="3352408at2759"/>
<feature type="transmembrane region" description="Helical" evidence="10">
    <location>
        <begin position="1149"/>
        <end position="1167"/>
    </location>
</feature>
<evidence type="ECO:0000259" key="11">
    <source>
        <dbReference type="SMART" id="SM00831"/>
    </source>
</evidence>
<dbReference type="PRINTS" id="PR00119">
    <property type="entry name" value="CATATPASE"/>
</dbReference>
<dbReference type="SFLD" id="SFLDG00002">
    <property type="entry name" value="C1.7:_P-type_atpase_like"/>
    <property type="match status" value="1"/>
</dbReference>
<dbReference type="GO" id="GO:0036376">
    <property type="term" value="P:sodium ion export across plasma membrane"/>
    <property type="evidence" value="ECO:0007669"/>
    <property type="project" value="TreeGrafter"/>
</dbReference>